<evidence type="ECO:0000313" key="2">
    <source>
        <dbReference type="EMBL" id="HIW87368.1"/>
    </source>
</evidence>
<organism evidence="2 3">
    <name type="scientific">Candidatus Onthomorpha intestinigallinarum</name>
    <dbReference type="NCBI Taxonomy" id="2840880"/>
    <lineage>
        <taxon>Bacteria</taxon>
        <taxon>Pseudomonadati</taxon>
        <taxon>Bacteroidota</taxon>
        <taxon>Bacteroidia</taxon>
        <taxon>Bacteroidales</taxon>
        <taxon>Candidatus Onthomorpha</taxon>
    </lineage>
</organism>
<dbReference type="AlphaFoldDB" id="A0A9D1RHU4"/>
<proteinExistence type="predicted"/>
<comment type="caution">
    <text evidence="2">The sequence shown here is derived from an EMBL/GenBank/DDBJ whole genome shotgun (WGS) entry which is preliminary data.</text>
</comment>
<keyword evidence="1" id="KW-0812">Transmembrane</keyword>
<dbReference type="EMBL" id="DXGG01000126">
    <property type="protein sequence ID" value="HIW87368.1"/>
    <property type="molecule type" value="Genomic_DNA"/>
</dbReference>
<gene>
    <name evidence="2" type="ORF">IAC47_03745</name>
</gene>
<reference evidence="2" key="2">
    <citation type="submission" date="2021-04" db="EMBL/GenBank/DDBJ databases">
        <authorList>
            <person name="Gilroy R."/>
        </authorList>
    </citation>
    <scope>NUCLEOTIDE SEQUENCE</scope>
    <source>
        <strain evidence="2">Gambia16-930</strain>
    </source>
</reference>
<keyword evidence="1" id="KW-1133">Transmembrane helix</keyword>
<name>A0A9D1RHU4_9BACT</name>
<evidence type="ECO:0000256" key="1">
    <source>
        <dbReference type="SAM" id="Phobius"/>
    </source>
</evidence>
<dbReference type="Proteomes" id="UP000824267">
    <property type="component" value="Unassembled WGS sequence"/>
</dbReference>
<evidence type="ECO:0000313" key="3">
    <source>
        <dbReference type="Proteomes" id="UP000824267"/>
    </source>
</evidence>
<accession>A0A9D1RHU4</accession>
<feature type="transmembrane region" description="Helical" evidence="1">
    <location>
        <begin position="6"/>
        <end position="31"/>
    </location>
</feature>
<keyword evidence="1" id="KW-0472">Membrane</keyword>
<sequence length="96" mass="10910">MMKRKFQISLFGILGIISTTAFVVAMTFALVDNYKKRQLEEYISISEFTSVMGGSGENISIDSTYKHGDTTFFFNKGKYVGKSITRMQKKSINTER</sequence>
<reference evidence="2" key="1">
    <citation type="journal article" date="2021" name="PeerJ">
        <title>Extensive microbial diversity within the chicken gut microbiome revealed by metagenomics and culture.</title>
        <authorList>
            <person name="Gilroy R."/>
            <person name="Ravi A."/>
            <person name="Getino M."/>
            <person name="Pursley I."/>
            <person name="Horton D.L."/>
            <person name="Alikhan N.F."/>
            <person name="Baker D."/>
            <person name="Gharbi K."/>
            <person name="Hall N."/>
            <person name="Watson M."/>
            <person name="Adriaenssens E.M."/>
            <person name="Foster-Nyarko E."/>
            <person name="Jarju S."/>
            <person name="Secka A."/>
            <person name="Antonio M."/>
            <person name="Oren A."/>
            <person name="Chaudhuri R.R."/>
            <person name="La Ragione R."/>
            <person name="Hildebrand F."/>
            <person name="Pallen M.J."/>
        </authorList>
    </citation>
    <scope>NUCLEOTIDE SEQUENCE</scope>
    <source>
        <strain evidence="2">Gambia16-930</strain>
    </source>
</reference>
<protein>
    <submittedName>
        <fullName evidence="2">Uncharacterized protein</fullName>
    </submittedName>
</protein>